<dbReference type="GeneID" id="7847108"/>
<dbReference type="GO" id="GO:0005634">
    <property type="term" value="C:nucleus"/>
    <property type="evidence" value="ECO:0007669"/>
    <property type="project" value="TreeGrafter"/>
</dbReference>
<evidence type="ECO:0000256" key="1">
    <source>
        <dbReference type="SAM" id="Phobius"/>
    </source>
</evidence>
<accession>Q22BI1</accession>
<keyword evidence="1" id="KW-1133">Transmembrane helix</keyword>
<name>Q22BI1_TETTS</name>
<dbReference type="Proteomes" id="UP000009168">
    <property type="component" value="Unassembled WGS sequence"/>
</dbReference>
<dbReference type="PANTHER" id="PTHR31398">
    <property type="entry name" value="MEIOTIC NUCLEAR DIVISION PROTEIN 1 HOMOLOG"/>
    <property type="match status" value="1"/>
</dbReference>
<dbReference type="InParanoid" id="Q22BI1"/>
<evidence type="ECO:0000313" key="3">
    <source>
        <dbReference type="Proteomes" id="UP000009168"/>
    </source>
</evidence>
<dbReference type="EMBL" id="GG662486">
    <property type="protein sequence ID" value="EAR82623.1"/>
    <property type="molecule type" value="Genomic_DNA"/>
</dbReference>
<dbReference type="PANTHER" id="PTHR31398:SF0">
    <property type="entry name" value="MEIOTIC NUCLEAR DIVISION PROTEIN 1 HOMOLOG"/>
    <property type="match status" value="1"/>
</dbReference>
<feature type="transmembrane region" description="Helical" evidence="1">
    <location>
        <begin position="19"/>
        <end position="37"/>
    </location>
</feature>
<dbReference type="RefSeq" id="XP_001030286.1">
    <property type="nucleotide sequence ID" value="XM_001030286.1"/>
</dbReference>
<keyword evidence="3" id="KW-1185">Reference proteome</keyword>
<dbReference type="GO" id="GO:0007131">
    <property type="term" value="P:reciprocal meiotic recombination"/>
    <property type="evidence" value="ECO:0007669"/>
    <property type="project" value="TreeGrafter"/>
</dbReference>
<dbReference type="KEGG" id="tet:TTHERM_01100310"/>
<gene>
    <name evidence="2" type="ORF">TTHERM_01100310</name>
</gene>
<keyword evidence="1" id="KW-0472">Membrane</keyword>
<protein>
    <submittedName>
        <fullName evidence="2">Zinc knuckle protein, putative</fullName>
    </submittedName>
</protein>
<dbReference type="AlphaFoldDB" id="Q22BI1"/>
<keyword evidence="1" id="KW-0812">Transmembrane</keyword>
<proteinExistence type="predicted"/>
<evidence type="ECO:0000313" key="2">
    <source>
        <dbReference type="EMBL" id="EAR82623.1"/>
    </source>
</evidence>
<sequence>MYGVPVGVNFNNQQTHKTYFGAIISFLVFIASSLSFYQTGQDLFYKNNPQIITSEQYVRNPQRMNFDKKQQTVMMGFSTTQSKYIYDPSIIQVNATLSTVKNVYNETSQSYYKQNQKIPLRIRACKIQDIQVEKVKSFFNLLPLNQMFCFDDNQEVFIEGDYSGDIYTRVDVVFNQCVNSTLNNSVVCQPQKQIDIALSNISFLVYMIDKIVDPSNFQNPFDYQGFNIQTQASNQNPIQYTSYFENYYIESDVGLIQKDVQKERDFIFTGTDTTIMYNNPNLVMKFTMRPYKNKQIIMQRKYMKFTDLFAQLGGLLKFLSMIGFVISHPFAKLHLNKEIINSVFDLDFLQRNKTDDIKDNDCDDKNSNQKNLISLNQQTMLNLQNGKNQDQILKFEDMDKISSIQDKKPQLNAQTSKNQYGFSLINERSNIRCEESPNFNLRASRFTQQSIQSSPYRKNSIANKIFSQLKADRIIQKQRSKSFIQLESQNQSICQQAAAEQAQFLEQILKNIQKLLNPIRNIIKLSPFQYISYFFFRYSSKQKVNKALIEEGIRKVQSRLDIQHILHKLQEIEKLKQIVLNEDQIKLFEILPRPILSSSQTPKQNQQQNQFYNTEKKSYEEKVDDAYNSLINILNKTKKSQRDIQLIQLLDSNIYKIIQQSELGQEKNSILKEDFSKFYQNYEQLENKSQMNINMFPICKELNLQKFESQKEDLEQNSYKTEHSDEAGIQTDIYFNFPHQYKKKSLNNS</sequence>
<dbReference type="HOGENOM" id="CLU_009697_0_1_1"/>
<feature type="transmembrane region" description="Helical" evidence="1">
    <location>
        <begin position="308"/>
        <end position="331"/>
    </location>
</feature>
<reference evidence="3" key="1">
    <citation type="journal article" date="2006" name="PLoS Biol.">
        <title>Macronuclear genome sequence of the ciliate Tetrahymena thermophila, a model eukaryote.</title>
        <authorList>
            <person name="Eisen J.A."/>
            <person name="Coyne R.S."/>
            <person name="Wu M."/>
            <person name="Wu D."/>
            <person name="Thiagarajan M."/>
            <person name="Wortman J.R."/>
            <person name="Badger J.H."/>
            <person name="Ren Q."/>
            <person name="Amedeo P."/>
            <person name="Jones K.M."/>
            <person name="Tallon L.J."/>
            <person name="Delcher A.L."/>
            <person name="Salzberg S.L."/>
            <person name="Silva J.C."/>
            <person name="Haas B.J."/>
            <person name="Majoros W.H."/>
            <person name="Farzad M."/>
            <person name="Carlton J.M."/>
            <person name="Smith R.K. Jr."/>
            <person name="Garg J."/>
            <person name="Pearlman R.E."/>
            <person name="Karrer K.M."/>
            <person name="Sun L."/>
            <person name="Manning G."/>
            <person name="Elde N.C."/>
            <person name="Turkewitz A.P."/>
            <person name="Asai D.J."/>
            <person name="Wilkes D.E."/>
            <person name="Wang Y."/>
            <person name="Cai H."/>
            <person name="Collins K."/>
            <person name="Stewart B.A."/>
            <person name="Lee S.R."/>
            <person name="Wilamowska K."/>
            <person name="Weinberg Z."/>
            <person name="Ruzzo W.L."/>
            <person name="Wloga D."/>
            <person name="Gaertig J."/>
            <person name="Frankel J."/>
            <person name="Tsao C.-C."/>
            <person name="Gorovsky M.A."/>
            <person name="Keeling P.J."/>
            <person name="Waller R.F."/>
            <person name="Patron N.J."/>
            <person name="Cherry J.M."/>
            <person name="Stover N.A."/>
            <person name="Krieger C.J."/>
            <person name="del Toro C."/>
            <person name="Ryder H.F."/>
            <person name="Williamson S.C."/>
            <person name="Barbeau R.A."/>
            <person name="Hamilton E.P."/>
            <person name="Orias E."/>
        </authorList>
    </citation>
    <scope>NUCLEOTIDE SEQUENCE [LARGE SCALE GENOMIC DNA]</scope>
    <source>
        <strain evidence="3">SB210</strain>
    </source>
</reference>
<organism evidence="2 3">
    <name type="scientific">Tetrahymena thermophila (strain SB210)</name>
    <dbReference type="NCBI Taxonomy" id="312017"/>
    <lineage>
        <taxon>Eukaryota</taxon>
        <taxon>Sar</taxon>
        <taxon>Alveolata</taxon>
        <taxon>Ciliophora</taxon>
        <taxon>Intramacronucleata</taxon>
        <taxon>Oligohymenophorea</taxon>
        <taxon>Hymenostomatida</taxon>
        <taxon>Tetrahymenina</taxon>
        <taxon>Tetrahymenidae</taxon>
        <taxon>Tetrahymena</taxon>
    </lineage>
</organism>